<reference evidence="9 10" key="1">
    <citation type="journal article" date="2015" name="Genome Announc.">
        <title>Expanding the biotechnology potential of lactobacilli through comparative genomics of 213 strains and associated genera.</title>
        <authorList>
            <person name="Sun Z."/>
            <person name="Harris H.M."/>
            <person name="McCann A."/>
            <person name="Guo C."/>
            <person name="Argimon S."/>
            <person name="Zhang W."/>
            <person name="Yang X."/>
            <person name="Jeffery I.B."/>
            <person name="Cooney J.C."/>
            <person name="Kagawa T.F."/>
            <person name="Liu W."/>
            <person name="Song Y."/>
            <person name="Salvetti E."/>
            <person name="Wrobel A."/>
            <person name="Rasinkangas P."/>
            <person name="Parkhill J."/>
            <person name="Rea M.C."/>
            <person name="O'Sullivan O."/>
            <person name="Ritari J."/>
            <person name="Douillard F.P."/>
            <person name="Paul Ross R."/>
            <person name="Yang R."/>
            <person name="Briner A.E."/>
            <person name="Felis G.E."/>
            <person name="de Vos W.M."/>
            <person name="Barrangou R."/>
            <person name="Klaenhammer T.R."/>
            <person name="Caufield P.W."/>
            <person name="Cui Y."/>
            <person name="Zhang H."/>
            <person name="O'Toole P.W."/>
        </authorList>
    </citation>
    <scope>NUCLEOTIDE SEQUENCE [LARGE SCALE GENOMIC DNA]</scope>
    <source>
        <strain evidence="9 10">DSM 20505</strain>
    </source>
</reference>
<dbReference type="InterPro" id="IPR038222">
    <property type="entry name" value="DHHA2_dom_sf"/>
</dbReference>
<accession>A0A0R1ZLV9</accession>
<dbReference type="NCBIfam" id="NF003877">
    <property type="entry name" value="PRK05427.1"/>
    <property type="match status" value="1"/>
</dbReference>
<evidence type="ECO:0000256" key="1">
    <source>
        <dbReference type="ARBA" id="ARBA00001936"/>
    </source>
</evidence>
<dbReference type="GO" id="GO:0005737">
    <property type="term" value="C:cytoplasm"/>
    <property type="evidence" value="ECO:0007669"/>
    <property type="project" value="InterPro"/>
</dbReference>
<comment type="catalytic activity">
    <reaction evidence="7">
        <text>diphosphate + H2O = 2 phosphate + H(+)</text>
        <dbReference type="Rhea" id="RHEA:24576"/>
        <dbReference type="ChEBI" id="CHEBI:15377"/>
        <dbReference type="ChEBI" id="CHEBI:15378"/>
        <dbReference type="ChEBI" id="CHEBI:33019"/>
        <dbReference type="ChEBI" id="CHEBI:43474"/>
        <dbReference type="EC" id="3.6.1.1"/>
    </reaction>
</comment>
<dbReference type="STRING" id="1291052.FC18_GL000798"/>
<evidence type="ECO:0000313" key="9">
    <source>
        <dbReference type="EMBL" id="KRM56016.1"/>
    </source>
</evidence>
<evidence type="ECO:0000256" key="6">
    <source>
        <dbReference type="ARBA" id="ARBA00032535"/>
    </source>
</evidence>
<dbReference type="InterPro" id="IPR038763">
    <property type="entry name" value="DHH_sf"/>
</dbReference>
<dbReference type="PANTHER" id="PTHR12112:SF22">
    <property type="entry name" value="MANGANESE-DEPENDENT INORGANIC PYROPHOSPHATASE-RELATED"/>
    <property type="match status" value="1"/>
</dbReference>
<comment type="caution">
    <text evidence="9">The sequence shown here is derived from an EMBL/GenBank/DDBJ whole genome shotgun (WGS) entry which is preliminary data.</text>
</comment>
<dbReference type="FunFam" id="3.90.1640.10:FF:000001">
    <property type="entry name" value="Probable manganese-dependent inorganic pyrophosphatase"/>
    <property type="match status" value="1"/>
</dbReference>
<gene>
    <name evidence="9" type="ORF">FC18_GL000798</name>
</gene>
<dbReference type="SMART" id="SM01131">
    <property type="entry name" value="DHHA2"/>
    <property type="match status" value="1"/>
</dbReference>
<keyword evidence="3" id="KW-0479">Metal-binding</keyword>
<dbReference type="Pfam" id="PF01368">
    <property type="entry name" value="DHH"/>
    <property type="match status" value="1"/>
</dbReference>
<protein>
    <recommendedName>
        <fullName evidence="2">inorganic diphosphatase</fullName>
        <ecNumber evidence="2">3.6.1.1</ecNumber>
    </recommendedName>
    <alternativeName>
        <fullName evidence="6">Pyrophosphate phospho-hydrolase</fullName>
    </alternativeName>
</protein>
<dbReference type="Proteomes" id="UP000051679">
    <property type="component" value="Unassembled WGS sequence"/>
</dbReference>
<evidence type="ECO:0000256" key="4">
    <source>
        <dbReference type="ARBA" id="ARBA00022801"/>
    </source>
</evidence>
<sequence>MSTLIFGHKSPDTDAITSAITFAQYEKLSGNTDVEGVALGTPNDETKYALDFFKVEAPRVITKAAPETDTVELVDHNEAQQSVDDRAEVTIAKVIDHHRVANFETAAPLYMNIQPLGSCQSIIYGMYQDAGFEITPTTAGLMASGLISDTLLLKSPTTTARDKQIFAELQQIAGIDLSEYGLNMLKAGTNLAARTDKDLIDGDAKTFDMNGTKVRVAQINTVDLNEIYARQDAIEAAMQAEVDADGYGLFLTVATDILNSNSVGIALGATDKVEAAFGKQFDANKRMDLPGVVSRKKQVVPQLTAAF</sequence>
<proteinExistence type="predicted"/>
<dbReference type="Gene3D" id="3.90.1640.10">
    <property type="entry name" value="inorganic pyrophosphatase (n-terminal core)"/>
    <property type="match status" value="1"/>
</dbReference>
<dbReference type="PANTHER" id="PTHR12112">
    <property type="entry name" value="BNIP - RELATED"/>
    <property type="match status" value="1"/>
</dbReference>
<name>A0A0R1ZLV9_9LACO</name>
<dbReference type="RefSeq" id="WP_054676143.1">
    <property type="nucleotide sequence ID" value="NZ_AYYO01000010.1"/>
</dbReference>
<dbReference type="PATRIC" id="fig|1291052.5.peg.814"/>
<keyword evidence="10" id="KW-1185">Reference proteome</keyword>
<evidence type="ECO:0000259" key="8">
    <source>
        <dbReference type="SMART" id="SM01131"/>
    </source>
</evidence>
<organism evidence="9 10">
    <name type="scientific">Lacticaseibacillus sharpeae JCM 1186 = DSM 20505</name>
    <dbReference type="NCBI Taxonomy" id="1291052"/>
    <lineage>
        <taxon>Bacteria</taxon>
        <taxon>Bacillati</taxon>
        <taxon>Bacillota</taxon>
        <taxon>Bacilli</taxon>
        <taxon>Lactobacillales</taxon>
        <taxon>Lactobacillaceae</taxon>
        <taxon>Lacticaseibacillus</taxon>
    </lineage>
</organism>
<keyword evidence="4" id="KW-0378">Hydrolase</keyword>
<dbReference type="AlphaFoldDB" id="A0A0R1ZLV9"/>
<evidence type="ECO:0000256" key="2">
    <source>
        <dbReference type="ARBA" id="ARBA00012146"/>
    </source>
</evidence>
<dbReference type="Gene3D" id="3.10.310.20">
    <property type="entry name" value="DHHA2 domain"/>
    <property type="match status" value="1"/>
</dbReference>
<evidence type="ECO:0000256" key="7">
    <source>
        <dbReference type="ARBA" id="ARBA00047820"/>
    </source>
</evidence>
<feature type="domain" description="DHHA2" evidence="8">
    <location>
        <begin position="181"/>
        <end position="307"/>
    </location>
</feature>
<dbReference type="SUPFAM" id="SSF64182">
    <property type="entry name" value="DHH phosphoesterases"/>
    <property type="match status" value="1"/>
</dbReference>
<dbReference type="OrthoDB" id="9766150at2"/>
<comment type="cofactor">
    <cofactor evidence="1">
        <name>Mn(2+)</name>
        <dbReference type="ChEBI" id="CHEBI:29035"/>
    </cofactor>
</comment>
<evidence type="ECO:0000313" key="10">
    <source>
        <dbReference type="Proteomes" id="UP000051679"/>
    </source>
</evidence>
<dbReference type="EMBL" id="AYYO01000010">
    <property type="protein sequence ID" value="KRM56016.1"/>
    <property type="molecule type" value="Genomic_DNA"/>
</dbReference>
<evidence type="ECO:0000256" key="5">
    <source>
        <dbReference type="ARBA" id="ARBA00023211"/>
    </source>
</evidence>
<evidence type="ECO:0000256" key="3">
    <source>
        <dbReference type="ARBA" id="ARBA00022723"/>
    </source>
</evidence>
<dbReference type="InterPro" id="IPR001667">
    <property type="entry name" value="DDH_dom"/>
</dbReference>
<dbReference type="GO" id="GO:0004427">
    <property type="term" value="F:inorganic diphosphate phosphatase activity"/>
    <property type="evidence" value="ECO:0007669"/>
    <property type="project" value="UniProtKB-EC"/>
</dbReference>
<dbReference type="Pfam" id="PF02833">
    <property type="entry name" value="DHHA2"/>
    <property type="match status" value="1"/>
</dbReference>
<dbReference type="InterPro" id="IPR004097">
    <property type="entry name" value="DHHA2"/>
</dbReference>
<dbReference type="GO" id="GO:0046872">
    <property type="term" value="F:metal ion binding"/>
    <property type="evidence" value="ECO:0007669"/>
    <property type="project" value="UniProtKB-KW"/>
</dbReference>
<keyword evidence="5" id="KW-0464">Manganese</keyword>
<dbReference type="EC" id="3.6.1.1" evidence="2"/>